<proteinExistence type="predicted"/>
<accession>A0ABP3BW03</accession>
<dbReference type="RefSeq" id="WP_037002559.1">
    <property type="nucleotide sequence ID" value="NZ_JFJN01000051.1"/>
</dbReference>
<comment type="caution">
    <text evidence="1">The sequence shown here is derived from an EMBL/GenBank/DDBJ whole genome shotgun (WGS) entry which is preliminary data.</text>
</comment>
<sequence>MRTLSELLSELGESHLALFIDRAGDPRLTSAGREMAGDWAFGYLCALRDIGRISAEEYDALASEPRRRALAESTRE</sequence>
<dbReference type="EMBL" id="JFJN01000051">
    <property type="protein sequence ID" value="EZH79579.1"/>
    <property type="molecule type" value="Genomic_DNA"/>
</dbReference>
<dbReference type="Proteomes" id="UP000023842">
    <property type="component" value="Unassembled WGS sequence"/>
</dbReference>
<keyword evidence="2" id="KW-1185">Reference proteome</keyword>
<name>A0ABP3BW03_9GAMM</name>
<evidence type="ECO:0000313" key="1">
    <source>
        <dbReference type="EMBL" id="EZH79579.1"/>
    </source>
</evidence>
<gene>
    <name evidence="1" type="ORF">AU05_17275</name>
</gene>
<reference evidence="2" key="1">
    <citation type="journal article" date="2014" name="Genome Announc.">
        <title>Draft Genome Sequence of the algae degrading bacterium Pseudomonas mendocina AD6.</title>
        <authorList>
            <person name="Barney B.M."/>
            <person name="Lenneman E.M."/>
        </authorList>
    </citation>
    <scope>NUCLEOTIDE SEQUENCE [LARGE SCALE GENOMIC DNA]</scope>
    <source>
        <strain evidence="2">AD6</strain>
    </source>
</reference>
<evidence type="ECO:0000313" key="2">
    <source>
        <dbReference type="Proteomes" id="UP000023842"/>
    </source>
</evidence>
<protein>
    <submittedName>
        <fullName evidence="1">Uncharacterized protein</fullName>
    </submittedName>
</protein>
<organism evidence="1 2">
    <name type="scientific">Ectopseudomonas composti</name>
    <dbReference type="NCBI Taxonomy" id="658457"/>
    <lineage>
        <taxon>Bacteria</taxon>
        <taxon>Pseudomonadati</taxon>
        <taxon>Pseudomonadota</taxon>
        <taxon>Gammaproteobacteria</taxon>
        <taxon>Pseudomonadales</taxon>
        <taxon>Pseudomonadaceae</taxon>
        <taxon>Ectopseudomonas</taxon>
    </lineage>
</organism>